<dbReference type="InterPro" id="IPR002347">
    <property type="entry name" value="SDR_fam"/>
</dbReference>
<keyword evidence="7" id="KW-1185">Reference proteome</keyword>
<dbReference type="SUPFAM" id="SSF51735">
    <property type="entry name" value="NAD(P)-binding Rossmann-fold domains"/>
    <property type="match status" value="1"/>
</dbReference>
<proteinExistence type="inferred from homology"/>
<evidence type="ECO:0000256" key="2">
    <source>
        <dbReference type="ARBA" id="ARBA00022857"/>
    </source>
</evidence>
<sequence>MPRANIVTCPHGPKRDSPTDDTPSDLSHSPPSSSPAMASKLFRLDGRIALVTGGGTGIGLMISQGLAEAGAKVYITGRRLEVLKKVSEGWKSGGESGRGEILPLQMDAVSKESIMGVKKTIEENEGKLHVLVNNAGIVGPVSKFFNQLDSPEHASAETLGQALFDNESFEAWENVYRTNTFSIFFTTTALLGLLEKGSKDMESWSSVVINTTSISGLMKLAQDHFAYNTAKGAASHLTRMLSTELALKKVPVRVNAIAPGVYASEMTWEDIKPEEVDRIGKGVCGVPQKRAGTAEEMAGTAVYLASKAGAYANGQEIAIDGGYLAVNP</sequence>
<dbReference type="InterPro" id="IPR020904">
    <property type="entry name" value="Sc_DH/Rdtase_CS"/>
</dbReference>
<dbReference type="PANTHER" id="PTHR43618:SF4">
    <property type="entry name" value="SHORT CHAIN DEHYDROGENASE_REDUCTASE FAMILY (AFU_ORTHOLOGUE AFUA_7G04540)"/>
    <property type="match status" value="1"/>
</dbReference>
<evidence type="ECO:0000313" key="7">
    <source>
        <dbReference type="Proteomes" id="UP000305067"/>
    </source>
</evidence>
<dbReference type="Gene3D" id="3.40.50.720">
    <property type="entry name" value="NAD(P)-binding Rossmann-like Domain"/>
    <property type="match status" value="1"/>
</dbReference>
<dbReference type="OrthoDB" id="3819888at2759"/>
<keyword evidence="3" id="KW-0560">Oxidoreductase</keyword>
<dbReference type="PRINTS" id="PR00080">
    <property type="entry name" value="SDRFAMILY"/>
</dbReference>
<dbReference type="Pfam" id="PF00106">
    <property type="entry name" value="adh_short"/>
    <property type="match status" value="1"/>
</dbReference>
<feature type="compositionally biased region" description="Low complexity" evidence="5">
    <location>
        <begin position="20"/>
        <end position="35"/>
    </location>
</feature>
<dbReference type="PROSITE" id="PS00061">
    <property type="entry name" value="ADH_SHORT"/>
    <property type="match status" value="1"/>
</dbReference>
<dbReference type="STRING" id="1884261.A0A5C3Q9R7"/>
<dbReference type="EMBL" id="ML178850">
    <property type="protein sequence ID" value="TFK97130.1"/>
    <property type="molecule type" value="Genomic_DNA"/>
</dbReference>
<evidence type="ECO:0000256" key="3">
    <source>
        <dbReference type="ARBA" id="ARBA00023002"/>
    </source>
</evidence>
<dbReference type="Proteomes" id="UP000305067">
    <property type="component" value="Unassembled WGS sequence"/>
</dbReference>
<evidence type="ECO:0000313" key="6">
    <source>
        <dbReference type="EMBL" id="TFK97130.1"/>
    </source>
</evidence>
<feature type="region of interest" description="Disordered" evidence="5">
    <location>
        <begin position="1"/>
        <end position="37"/>
    </location>
</feature>
<dbReference type="PANTHER" id="PTHR43618">
    <property type="entry name" value="7-ALPHA-HYDROXYSTEROID DEHYDROGENASE"/>
    <property type="match status" value="1"/>
</dbReference>
<dbReference type="InterPro" id="IPR052178">
    <property type="entry name" value="Sec_Metab_Biosynth_SDR"/>
</dbReference>
<dbReference type="AlphaFoldDB" id="A0A5C3Q9R7"/>
<comment type="similarity">
    <text evidence="1 4">Belongs to the short-chain dehydrogenases/reductases (SDR) family.</text>
</comment>
<dbReference type="GO" id="GO:0016491">
    <property type="term" value="F:oxidoreductase activity"/>
    <property type="evidence" value="ECO:0007669"/>
    <property type="project" value="UniProtKB-KW"/>
</dbReference>
<keyword evidence="2" id="KW-0521">NADP</keyword>
<evidence type="ECO:0000256" key="4">
    <source>
        <dbReference type="RuleBase" id="RU000363"/>
    </source>
</evidence>
<gene>
    <name evidence="6" type="ORF">BDV98DRAFT_574941</name>
</gene>
<dbReference type="PRINTS" id="PR00081">
    <property type="entry name" value="GDHRDH"/>
</dbReference>
<accession>A0A5C3Q9R7</accession>
<organism evidence="6 7">
    <name type="scientific">Pterulicium gracile</name>
    <dbReference type="NCBI Taxonomy" id="1884261"/>
    <lineage>
        <taxon>Eukaryota</taxon>
        <taxon>Fungi</taxon>
        <taxon>Dikarya</taxon>
        <taxon>Basidiomycota</taxon>
        <taxon>Agaricomycotina</taxon>
        <taxon>Agaricomycetes</taxon>
        <taxon>Agaricomycetidae</taxon>
        <taxon>Agaricales</taxon>
        <taxon>Pleurotineae</taxon>
        <taxon>Pterulaceae</taxon>
        <taxon>Pterulicium</taxon>
    </lineage>
</organism>
<evidence type="ECO:0000256" key="5">
    <source>
        <dbReference type="SAM" id="MobiDB-lite"/>
    </source>
</evidence>
<dbReference type="InterPro" id="IPR036291">
    <property type="entry name" value="NAD(P)-bd_dom_sf"/>
</dbReference>
<evidence type="ECO:0000256" key="1">
    <source>
        <dbReference type="ARBA" id="ARBA00006484"/>
    </source>
</evidence>
<name>A0A5C3Q9R7_9AGAR</name>
<reference evidence="6 7" key="1">
    <citation type="journal article" date="2019" name="Nat. Ecol. Evol.">
        <title>Megaphylogeny resolves global patterns of mushroom evolution.</title>
        <authorList>
            <person name="Varga T."/>
            <person name="Krizsan K."/>
            <person name="Foldi C."/>
            <person name="Dima B."/>
            <person name="Sanchez-Garcia M."/>
            <person name="Sanchez-Ramirez S."/>
            <person name="Szollosi G.J."/>
            <person name="Szarkandi J.G."/>
            <person name="Papp V."/>
            <person name="Albert L."/>
            <person name="Andreopoulos W."/>
            <person name="Angelini C."/>
            <person name="Antonin V."/>
            <person name="Barry K.W."/>
            <person name="Bougher N.L."/>
            <person name="Buchanan P."/>
            <person name="Buyck B."/>
            <person name="Bense V."/>
            <person name="Catcheside P."/>
            <person name="Chovatia M."/>
            <person name="Cooper J."/>
            <person name="Damon W."/>
            <person name="Desjardin D."/>
            <person name="Finy P."/>
            <person name="Geml J."/>
            <person name="Haridas S."/>
            <person name="Hughes K."/>
            <person name="Justo A."/>
            <person name="Karasinski D."/>
            <person name="Kautmanova I."/>
            <person name="Kiss B."/>
            <person name="Kocsube S."/>
            <person name="Kotiranta H."/>
            <person name="LaButti K.M."/>
            <person name="Lechner B.E."/>
            <person name="Liimatainen K."/>
            <person name="Lipzen A."/>
            <person name="Lukacs Z."/>
            <person name="Mihaltcheva S."/>
            <person name="Morgado L.N."/>
            <person name="Niskanen T."/>
            <person name="Noordeloos M.E."/>
            <person name="Ohm R.A."/>
            <person name="Ortiz-Santana B."/>
            <person name="Ovrebo C."/>
            <person name="Racz N."/>
            <person name="Riley R."/>
            <person name="Savchenko A."/>
            <person name="Shiryaev A."/>
            <person name="Soop K."/>
            <person name="Spirin V."/>
            <person name="Szebenyi C."/>
            <person name="Tomsovsky M."/>
            <person name="Tulloss R.E."/>
            <person name="Uehling J."/>
            <person name="Grigoriev I.V."/>
            <person name="Vagvolgyi C."/>
            <person name="Papp T."/>
            <person name="Martin F.M."/>
            <person name="Miettinen O."/>
            <person name="Hibbett D.S."/>
            <person name="Nagy L.G."/>
        </authorList>
    </citation>
    <scope>NUCLEOTIDE SEQUENCE [LARGE SCALE GENOMIC DNA]</scope>
    <source>
        <strain evidence="6 7">CBS 309.79</strain>
    </source>
</reference>
<protein>
    <submittedName>
        <fullName evidence="6">NAD(P)-binding protein</fullName>
    </submittedName>
</protein>